<dbReference type="InterPro" id="IPR009560">
    <property type="entry name" value="DUF1176"/>
</dbReference>
<reference evidence="2" key="1">
    <citation type="submission" date="2021-07" db="EMBL/GenBank/DDBJ databases">
        <title>Whole-Genome Sequences of non-enterica strains of Salmonella enterica isolated from poultry houses.</title>
        <authorList>
            <person name="Lamas A."/>
            <person name="Regal P."/>
            <person name="Miranda J.M."/>
            <person name="Vazquez B."/>
            <person name="Cepeda A."/>
            <person name="Franco C.M."/>
        </authorList>
    </citation>
    <scope>NUCLEOTIDE SEQUENCE</scope>
    <source>
        <strain evidence="2">LHICA_D1</strain>
    </source>
</reference>
<proteinExistence type="predicted"/>
<feature type="chain" id="PRO_5034133324" evidence="1">
    <location>
        <begin position="28"/>
        <end position="353"/>
    </location>
</feature>
<dbReference type="Pfam" id="PF06674">
    <property type="entry name" value="DUF1176"/>
    <property type="match status" value="1"/>
</dbReference>
<accession>A0A8F5N5T8</accession>
<sequence length="353" mass="39222">MWGCTVHALPRLFFCLPVLLSAQLLWAAPAQRTFSDWQVTCNNQNFCVARNTGEHHGLVMTLSRSAGARTDAVLRIDRGGLVPPDAKEAAIAPRLLLDGKPLSFNSPHWRVSPWHLMTGDPATIAAFLQTIQDAQAITLKNGVQTLSLVGLKAALLFIDAQQKRVGSETAWIEKGNEPPLSVPPAPALKGIAVINPTPVPLSEEERNDLLDYAAWRVNGIRCSLDPLRREAQVSALTDDNALLIVNCEAGAYNTIDLAWIVSRKKTLVSRAVRLRLPFNRGVESNDMELMNAFFDEKTRELVTLAKGRGLADCGIQTRWRYDGDRFRLVRYAEEPSCDNWHGPDAWPTLWITR</sequence>
<gene>
    <name evidence="2" type="ORF">JMJ85_06885</name>
</gene>
<organism evidence="2">
    <name type="scientific">Salmonella diarizonae</name>
    <dbReference type="NCBI Taxonomy" id="59204"/>
    <lineage>
        <taxon>Bacteria</taxon>
        <taxon>Pseudomonadati</taxon>
        <taxon>Pseudomonadota</taxon>
        <taxon>Gammaproteobacteria</taxon>
        <taxon>Enterobacterales</taxon>
        <taxon>Enterobacteriaceae</taxon>
        <taxon>Salmonella</taxon>
    </lineage>
</organism>
<protein>
    <submittedName>
        <fullName evidence="2">DUF1176 domain-containing protein</fullName>
    </submittedName>
</protein>
<evidence type="ECO:0000256" key="1">
    <source>
        <dbReference type="SAM" id="SignalP"/>
    </source>
</evidence>
<dbReference type="EMBL" id="CP078142">
    <property type="protein sequence ID" value="QXN85760.1"/>
    <property type="molecule type" value="Genomic_DNA"/>
</dbReference>
<keyword evidence="1" id="KW-0732">Signal</keyword>
<dbReference type="AlphaFoldDB" id="A0A8F5N5T8"/>
<name>A0A8F5N5T8_SALDZ</name>
<evidence type="ECO:0000313" key="2">
    <source>
        <dbReference type="EMBL" id="QXN85760.1"/>
    </source>
</evidence>
<feature type="signal peptide" evidence="1">
    <location>
        <begin position="1"/>
        <end position="27"/>
    </location>
</feature>